<gene>
    <name evidence="1" type="ORF">SAMN06265350_103157</name>
</gene>
<reference evidence="1 2" key="1">
    <citation type="submission" date="2017-05" db="EMBL/GenBank/DDBJ databases">
        <authorList>
            <person name="Varghese N."/>
            <person name="Submissions S."/>
        </authorList>
    </citation>
    <scope>NUCLEOTIDE SEQUENCE [LARGE SCALE GENOMIC DNA]</scope>
    <source>
        <strain evidence="1 2">DSM 21342</strain>
    </source>
</reference>
<keyword evidence="2" id="KW-1185">Reference proteome</keyword>
<name>A0A521C2L9_9SPHI</name>
<accession>A0A521C2L9</accession>
<dbReference type="RefSeq" id="WP_142602469.1">
    <property type="nucleotide sequence ID" value="NZ_FXSZ01000003.1"/>
</dbReference>
<proteinExistence type="predicted"/>
<organism evidence="1 2">
    <name type="scientific">Solitalea koreensis</name>
    <dbReference type="NCBI Taxonomy" id="543615"/>
    <lineage>
        <taxon>Bacteria</taxon>
        <taxon>Pseudomonadati</taxon>
        <taxon>Bacteroidota</taxon>
        <taxon>Sphingobacteriia</taxon>
        <taxon>Sphingobacteriales</taxon>
        <taxon>Sphingobacteriaceae</taxon>
        <taxon>Solitalea</taxon>
    </lineage>
</organism>
<dbReference type="EMBL" id="FXSZ01000003">
    <property type="protein sequence ID" value="SMO53727.1"/>
    <property type="molecule type" value="Genomic_DNA"/>
</dbReference>
<evidence type="ECO:0000313" key="2">
    <source>
        <dbReference type="Proteomes" id="UP000315971"/>
    </source>
</evidence>
<dbReference type="AlphaFoldDB" id="A0A521C2L9"/>
<sequence length="63" mass="7291">MNYWDMTFKRDFRNAKMASFLKIAKKRGVQSMECKKRGGIKTLVGMRVTYRNVGVIDSEVEGL</sequence>
<protein>
    <submittedName>
        <fullName evidence="1">Uncharacterized protein</fullName>
    </submittedName>
</protein>
<dbReference type="Proteomes" id="UP000315971">
    <property type="component" value="Unassembled WGS sequence"/>
</dbReference>
<evidence type="ECO:0000313" key="1">
    <source>
        <dbReference type="EMBL" id="SMO53727.1"/>
    </source>
</evidence>